<keyword evidence="3 9" id="KW-0812">Transmembrane</keyword>
<protein>
    <recommendedName>
        <fullName evidence="10">Peptidase S54 rhomboid domain-containing protein</fullName>
    </recommendedName>
</protein>
<feature type="compositionally biased region" description="Basic and acidic residues" evidence="8">
    <location>
        <begin position="221"/>
        <end position="247"/>
    </location>
</feature>
<evidence type="ECO:0000256" key="6">
    <source>
        <dbReference type="ARBA" id="ARBA00023136"/>
    </source>
</evidence>
<evidence type="ECO:0000313" key="12">
    <source>
        <dbReference type="Proteomes" id="UP000504638"/>
    </source>
</evidence>
<gene>
    <name evidence="11 13" type="ORF">P152DRAFT_453715</name>
</gene>
<dbReference type="GO" id="GO:0004252">
    <property type="term" value="F:serine-type endopeptidase activity"/>
    <property type="evidence" value="ECO:0007669"/>
    <property type="project" value="InterPro"/>
</dbReference>
<feature type="transmembrane region" description="Helical" evidence="9">
    <location>
        <begin position="418"/>
        <end position="437"/>
    </location>
</feature>
<feature type="transmembrane region" description="Helical" evidence="9">
    <location>
        <begin position="340"/>
        <end position="359"/>
    </location>
</feature>
<dbReference type="InterPro" id="IPR035952">
    <property type="entry name" value="Rhomboid-like_sf"/>
</dbReference>
<evidence type="ECO:0000256" key="2">
    <source>
        <dbReference type="ARBA" id="ARBA00009045"/>
    </source>
</evidence>
<dbReference type="SUPFAM" id="SSF144091">
    <property type="entry name" value="Rhomboid-like"/>
    <property type="match status" value="1"/>
</dbReference>
<dbReference type="Proteomes" id="UP000504638">
    <property type="component" value="Unplaced"/>
</dbReference>
<evidence type="ECO:0000256" key="3">
    <source>
        <dbReference type="ARBA" id="ARBA00022692"/>
    </source>
</evidence>
<feature type="domain" description="Peptidase S54 rhomboid" evidence="10">
    <location>
        <begin position="382"/>
        <end position="527"/>
    </location>
</feature>
<evidence type="ECO:0000256" key="9">
    <source>
        <dbReference type="SAM" id="Phobius"/>
    </source>
</evidence>
<keyword evidence="4" id="KW-0378">Hydrolase</keyword>
<evidence type="ECO:0000256" key="5">
    <source>
        <dbReference type="ARBA" id="ARBA00022989"/>
    </source>
</evidence>
<evidence type="ECO:0000313" key="13">
    <source>
        <dbReference type="RefSeq" id="XP_033538738.1"/>
    </source>
</evidence>
<dbReference type="EMBL" id="ML975149">
    <property type="protein sequence ID" value="KAF1817107.1"/>
    <property type="molecule type" value="Genomic_DNA"/>
</dbReference>
<organism evidence="11">
    <name type="scientific">Eremomyces bilateralis CBS 781.70</name>
    <dbReference type="NCBI Taxonomy" id="1392243"/>
    <lineage>
        <taxon>Eukaryota</taxon>
        <taxon>Fungi</taxon>
        <taxon>Dikarya</taxon>
        <taxon>Ascomycota</taxon>
        <taxon>Pezizomycotina</taxon>
        <taxon>Dothideomycetes</taxon>
        <taxon>Dothideomycetes incertae sedis</taxon>
        <taxon>Eremomycetales</taxon>
        <taxon>Eremomycetaceae</taxon>
        <taxon>Eremomyces</taxon>
    </lineage>
</organism>
<dbReference type="GO" id="GO:0006465">
    <property type="term" value="P:signal peptide processing"/>
    <property type="evidence" value="ECO:0007669"/>
    <property type="project" value="TreeGrafter"/>
</dbReference>
<keyword evidence="7" id="KW-0175">Coiled coil</keyword>
<evidence type="ECO:0000256" key="8">
    <source>
        <dbReference type="SAM" id="MobiDB-lite"/>
    </source>
</evidence>
<evidence type="ECO:0000313" key="11">
    <source>
        <dbReference type="EMBL" id="KAF1817107.1"/>
    </source>
</evidence>
<evidence type="ECO:0000259" key="10">
    <source>
        <dbReference type="Pfam" id="PF01694"/>
    </source>
</evidence>
<keyword evidence="12" id="KW-1185">Reference proteome</keyword>
<dbReference type="Pfam" id="PF01694">
    <property type="entry name" value="Rhomboid"/>
    <property type="match status" value="1"/>
</dbReference>
<feature type="coiled-coil region" evidence="7">
    <location>
        <begin position="160"/>
        <end position="187"/>
    </location>
</feature>
<keyword evidence="6 9" id="KW-0472">Membrane</keyword>
<feature type="transmembrane region" description="Helical" evidence="9">
    <location>
        <begin position="380"/>
        <end position="406"/>
    </location>
</feature>
<comment type="similarity">
    <text evidence="2">Belongs to the peptidase S54 family.</text>
</comment>
<dbReference type="PANTHER" id="PTHR43731">
    <property type="entry name" value="RHOMBOID PROTEASE"/>
    <property type="match status" value="1"/>
</dbReference>
<feature type="transmembrane region" description="Helical" evidence="9">
    <location>
        <begin position="485"/>
        <end position="505"/>
    </location>
</feature>
<comment type="subcellular location">
    <subcellularLocation>
        <location evidence="1">Membrane</location>
        <topology evidence="1">Multi-pass membrane protein</topology>
    </subcellularLocation>
</comment>
<dbReference type="InterPro" id="IPR022764">
    <property type="entry name" value="Peptidase_S54_rhomboid_dom"/>
</dbReference>
<dbReference type="PANTHER" id="PTHR43731:SF14">
    <property type="entry name" value="PRESENILIN-ASSOCIATED RHOMBOID-LIKE PROTEIN, MITOCHONDRIAL"/>
    <property type="match status" value="1"/>
</dbReference>
<feature type="transmembrane region" description="Helical" evidence="9">
    <location>
        <begin position="512"/>
        <end position="528"/>
    </location>
</feature>
<dbReference type="GO" id="GO:0016020">
    <property type="term" value="C:membrane"/>
    <property type="evidence" value="ECO:0007669"/>
    <property type="project" value="UniProtKB-SubCell"/>
</dbReference>
<reference evidence="13" key="3">
    <citation type="submission" date="2025-04" db="UniProtKB">
        <authorList>
            <consortium name="RefSeq"/>
        </authorList>
    </citation>
    <scope>IDENTIFICATION</scope>
    <source>
        <strain evidence="13">CBS 781.70</strain>
    </source>
</reference>
<accession>A0A6G1GG78</accession>
<dbReference type="GeneID" id="54419008"/>
<feature type="transmembrane region" description="Helical" evidence="9">
    <location>
        <begin position="444"/>
        <end position="465"/>
    </location>
</feature>
<evidence type="ECO:0000256" key="4">
    <source>
        <dbReference type="ARBA" id="ARBA00022801"/>
    </source>
</evidence>
<dbReference type="AlphaFoldDB" id="A0A6G1GG78"/>
<reference evidence="13" key="2">
    <citation type="submission" date="2020-04" db="EMBL/GenBank/DDBJ databases">
        <authorList>
            <consortium name="NCBI Genome Project"/>
        </authorList>
    </citation>
    <scope>NUCLEOTIDE SEQUENCE</scope>
    <source>
        <strain evidence="13">CBS 781.70</strain>
    </source>
</reference>
<evidence type="ECO:0000256" key="1">
    <source>
        <dbReference type="ARBA" id="ARBA00004141"/>
    </source>
</evidence>
<feature type="transmembrane region" description="Helical" evidence="9">
    <location>
        <begin position="303"/>
        <end position="324"/>
    </location>
</feature>
<reference evidence="11 13" key="1">
    <citation type="submission" date="2020-01" db="EMBL/GenBank/DDBJ databases">
        <authorList>
            <consortium name="DOE Joint Genome Institute"/>
            <person name="Haridas S."/>
            <person name="Albert R."/>
            <person name="Binder M."/>
            <person name="Bloem J."/>
            <person name="Labutti K."/>
            <person name="Salamov A."/>
            <person name="Andreopoulos B."/>
            <person name="Baker S.E."/>
            <person name="Barry K."/>
            <person name="Bills G."/>
            <person name="Bluhm B.H."/>
            <person name="Cannon C."/>
            <person name="Castanera R."/>
            <person name="Culley D.E."/>
            <person name="Daum C."/>
            <person name="Ezra D."/>
            <person name="Gonzalez J.B."/>
            <person name="Henrissat B."/>
            <person name="Kuo A."/>
            <person name="Liang C."/>
            <person name="Lipzen A."/>
            <person name="Lutzoni F."/>
            <person name="Magnuson J."/>
            <person name="Mondo S."/>
            <person name="Nolan M."/>
            <person name="Ohm R."/>
            <person name="Pangilinan J."/>
            <person name="Park H.-J."/>
            <person name="Ramirez L."/>
            <person name="Alfaro M."/>
            <person name="Sun H."/>
            <person name="Tritt A."/>
            <person name="Yoshinaga Y."/>
            <person name="Zwiers L.-H."/>
            <person name="Turgeon B.G."/>
            <person name="Goodwin S.B."/>
            <person name="Spatafora J.W."/>
            <person name="Crous P.W."/>
            <person name="Grigoriev I.V."/>
        </authorList>
    </citation>
    <scope>NUCLEOTIDE SEQUENCE</scope>
    <source>
        <strain evidence="11 13">CBS 781.70</strain>
    </source>
</reference>
<sequence>MNHVLPIACRAHCIPQPSWICRTSVACWRQYALPPSHTSRWPLKALLPQRPAYGNSRVFTSSSSRLKRRKKTPTEPAASQSPLDDPSLIRPPASTLHDIFGPEIPAETALSVVNKLQLRRTNGSLVEKGVYFPEIPEDVGLQALAWLREQHPMDEEANAQEWLARELESAEDDLARHQEEELTERARSMGIYKPEEVVEEDRKDLPEGLGREKSVLEAVRQRNEERWEKEQEEKRLREEEENRKALEQGKSTSLAEHGGQQLTFWEAVKKANPEKDAKKQKYYEEAILTKDTAAPNQSRTRRLLSSTVLAALITGGSVAFAYYYEPAPQSERLFPETPPSAATLLPIIGLNVLVFVAWRRPELWRLLNKYFVEVPGAPRAASVILSVFSHQRFFHLAGNMFILWHFGTQLHDATNRGFVLPLFLSAGVLSSLGSLYYYSLRSRFNVFSMGASGAVFAFLAAFHMLDPYAPFQVSLEGLFFKEPGVYPAWGLLATIVAADQVMGFFVKSMNTTAHLGGVIVGIVGVWVWKDLWGKKISGHEERRAQRMRNASS</sequence>
<evidence type="ECO:0000256" key="7">
    <source>
        <dbReference type="SAM" id="Coils"/>
    </source>
</evidence>
<dbReference type="RefSeq" id="XP_033538738.1">
    <property type="nucleotide sequence ID" value="XM_033678438.1"/>
</dbReference>
<feature type="region of interest" description="Disordered" evidence="8">
    <location>
        <begin position="54"/>
        <end position="94"/>
    </location>
</feature>
<dbReference type="OrthoDB" id="10260614at2759"/>
<dbReference type="Gene3D" id="1.20.1540.10">
    <property type="entry name" value="Rhomboid-like"/>
    <property type="match status" value="1"/>
</dbReference>
<dbReference type="InterPro" id="IPR050925">
    <property type="entry name" value="Rhomboid_protease_S54"/>
</dbReference>
<name>A0A6G1GG78_9PEZI</name>
<feature type="region of interest" description="Disordered" evidence="8">
    <location>
        <begin position="221"/>
        <end position="256"/>
    </location>
</feature>
<proteinExistence type="inferred from homology"/>
<keyword evidence="5 9" id="KW-1133">Transmembrane helix</keyword>